<dbReference type="Proteomes" id="UP000476338">
    <property type="component" value="Unassembled WGS sequence"/>
</dbReference>
<proteinExistence type="predicted"/>
<dbReference type="EMBL" id="VWSJ01000007">
    <property type="protein sequence ID" value="MSN96156.1"/>
    <property type="molecule type" value="Genomic_DNA"/>
</dbReference>
<feature type="domain" description="DUF7897" evidence="1">
    <location>
        <begin position="1"/>
        <end position="591"/>
    </location>
</feature>
<organism evidence="2 3">
    <name type="scientific">Campylobacter portucalensis</name>
    <dbReference type="NCBI Taxonomy" id="2608384"/>
    <lineage>
        <taxon>Bacteria</taxon>
        <taxon>Pseudomonadati</taxon>
        <taxon>Campylobacterota</taxon>
        <taxon>Epsilonproteobacteria</taxon>
        <taxon>Campylobacterales</taxon>
        <taxon>Campylobacteraceae</taxon>
        <taxon>Campylobacter</taxon>
    </lineage>
</organism>
<accession>A0A6L5WH35</accession>
<dbReference type="RefSeq" id="WP_154570422.1">
    <property type="nucleotide sequence ID" value="NZ_VWSJ01000007.1"/>
</dbReference>
<dbReference type="AlphaFoldDB" id="A0A6L5WH35"/>
<evidence type="ECO:0000259" key="1">
    <source>
        <dbReference type="Pfam" id="PF25448"/>
    </source>
</evidence>
<dbReference type="Pfam" id="PF25448">
    <property type="entry name" value="DUF7897"/>
    <property type="match status" value="1"/>
</dbReference>
<comment type="caution">
    <text evidence="2">The sequence shown here is derived from an EMBL/GenBank/DDBJ whole genome shotgun (WGS) entry which is preliminary data.</text>
</comment>
<protein>
    <submittedName>
        <fullName evidence="2">Invasion protein CiaB</fullName>
    </submittedName>
</protein>
<gene>
    <name evidence="2" type="primary">ciaB</name>
    <name evidence="2" type="ORF">F1B92_02920</name>
</gene>
<keyword evidence="3" id="KW-1185">Reference proteome</keyword>
<sequence length="592" mass="69863">MNDFKKFLELSNKNREILNALYSNLDSDYIKKGLEICGFNGSNSQKIAILRRVVDLKVDPLLNELKKLNLKEEEILEIRDKMYDYTALIHENLHKNLLQNLKQNSILNEFYLALLEGFCSIGSILNLVQKKWQKIIIDENQVNFKSMKNPFKFIEENSLFQKTSSGEMCDRSYGVVVFDEKGVKFKSYAIFFKNEFQKIKIIFDKMIENLENFAINADEKSYLIYIKNLKLAFLEEDNDKIISRWREAEIAWMDVKSPMQIGHPLEYYEDAYTHSVALEWDIRLKDEFSFDEDEFKDSFKNSFDEIFKKIGSKNEFMRSIVHSNISKTQLYISTPVFYYGADLEGLFSAQVVPNDEFVSSNCGKKIFAFINHTYESAKSKPFMKISSEIFDKNYLNYGRNILKNKPDLWKKVYEISTIGHEFGHILFIDEDSEFLMNKSGAFKFIEEYKATTGGLINFFFNEIDDLRMPVFDDLIRRSVGLISWQKVDSVRAYYCEGLIHLDLLFKSEVLNFDGKTLDVKFDLEHYLKFKEICIKNYENLAKFYDEKNDARLFLDNFAEFDGKIYLPKEKKVREFVEFYHNLYEKIGNEIEV</sequence>
<reference evidence="2 3" key="1">
    <citation type="submission" date="2019-09" db="EMBL/GenBank/DDBJ databases">
        <authorList>
            <person name="Silva M."/>
            <person name="Pereira G."/>
            <person name="Lopes-Da-Costa L."/>
            <person name="Silva E."/>
        </authorList>
    </citation>
    <scope>NUCLEOTIDE SEQUENCE [LARGE SCALE GENOMIC DNA]</scope>
    <source>
        <strain evidence="2 3">FMV-PI01</strain>
    </source>
</reference>
<name>A0A6L5WH35_9BACT</name>
<evidence type="ECO:0000313" key="2">
    <source>
        <dbReference type="EMBL" id="MSN96156.1"/>
    </source>
</evidence>
<reference evidence="2 3" key="2">
    <citation type="submission" date="2020-03" db="EMBL/GenBank/DDBJ databases">
        <title>Campylobacter portucalensis sp. nov., a new species of Campylobacter isolated from the reproductive tract of bulls.</title>
        <authorList>
            <person name="Silva M.F."/>
            <person name="Pereira G."/>
            <person name="Carneiro C."/>
            <person name="Hemphill A."/>
            <person name="Mateus L."/>
            <person name="Lopes-Da-Costa L."/>
            <person name="Silva E."/>
        </authorList>
    </citation>
    <scope>NUCLEOTIDE SEQUENCE [LARGE SCALE GENOMIC DNA]</scope>
    <source>
        <strain evidence="2 3">FMV-PI01</strain>
    </source>
</reference>
<evidence type="ECO:0000313" key="3">
    <source>
        <dbReference type="Proteomes" id="UP000476338"/>
    </source>
</evidence>
<dbReference type="InterPro" id="IPR057219">
    <property type="entry name" value="DUF7897"/>
</dbReference>
<dbReference type="NCBIfam" id="NF033805">
    <property type="entry name" value="invasion_CiaB"/>
    <property type="match status" value="1"/>
</dbReference>